<evidence type="ECO:0000313" key="1">
    <source>
        <dbReference type="EMBL" id="CAD8196947.1"/>
    </source>
</evidence>
<keyword evidence="2" id="KW-1185">Reference proteome</keyword>
<comment type="caution">
    <text evidence="1">The sequence shown here is derived from an EMBL/GenBank/DDBJ whole genome shotgun (WGS) entry which is preliminary data.</text>
</comment>
<reference evidence="1" key="1">
    <citation type="submission" date="2021-01" db="EMBL/GenBank/DDBJ databases">
        <authorList>
            <consortium name="Genoscope - CEA"/>
            <person name="William W."/>
        </authorList>
    </citation>
    <scope>NUCLEOTIDE SEQUENCE</scope>
</reference>
<gene>
    <name evidence="1" type="ORF">PPENT_87.1.T1140036</name>
</gene>
<name>A0A8S1X6G7_9CILI</name>
<proteinExistence type="predicted"/>
<dbReference type="Proteomes" id="UP000689195">
    <property type="component" value="Unassembled WGS sequence"/>
</dbReference>
<organism evidence="1 2">
    <name type="scientific">Paramecium pentaurelia</name>
    <dbReference type="NCBI Taxonomy" id="43138"/>
    <lineage>
        <taxon>Eukaryota</taxon>
        <taxon>Sar</taxon>
        <taxon>Alveolata</taxon>
        <taxon>Ciliophora</taxon>
        <taxon>Intramacronucleata</taxon>
        <taxon>Oligohymenophorea</taxon>
        <taxon>Peniculida</taxon>
        <taxon>Parameciidae</taxon>
        <taxon>Paramecium</taxon>
    </lineage>
</organism>
<sequence>MNNQYENQIPNGIEYKIEQIYENLLPPAHFRSNIKFYDEEKEMRRDCESHYFSNYQIENIQYQLEIDKIKNEKEGSAQKVLPKSQLLDPQPYVKSQYGCKILKTKASNTKMELHLENDNKNNQKQQIYVFLGQVTGKFKTRLSNYELLEYNI</sequence>
<dbReference type="EMBL" id="CAJJDO010000114">
    <property type="protein sequence ID" value="CAD8196947.1"/>
    <property type="molecule type" value="Genomic_DNA"/>
</dbReference>
<accession>A0A8S1X6G7</accession>
<dbReference type="AlphaFoldDB" id="A0A8S1X6G7"/>
<evidence type="ECO:0000313" key="2">
    <source>
        <dbReference type="Proteomes" id="UP000689195"/>
    </source>
</evidence>
<protein>
    <submittedName>
        <fullName evidence="1">Uncharacterized protein</fullName>
    </submittedName>
</protein>
<dbReference type="OrthoDB" id="318647at2759"/>